<dbReference type="Proteomes" id="UP000398389">
    <property type="component" value="Unassembled WGS sequence"/>
</dbReference>
<feature type="transmembrane region" description="Helical" evidence="10">
    <location>
        <begin position="1043"/>
        <end position="1066"/>
    </location>
</feature>
<dbReference type="FunFam" id="3.40.50.300:FF:000335">
    <property type="entry name" value="ATP binding cassette subfamily A member 5"/>
    <property type="match status" value="1"/>
</dbReference>
<feature type="transmembrane region" description="Helical" evidence="10">
    <location>
        <begin position="381"/>
        <end position="404"/>
    </location>
</feature>
<dbReference type="Gene3D" id="3.40.50.300">
    <property type="entry name" value="P-loop containing nucleotide triphosphate hydrolases"/>
    <property type="match status" value="2"/>
</dbReference>
<dbReference type="EMBL" id="CABVLU010000003">
    <property type="protein sequence ID" value="VVT54609.1"/>
    <property type="molecule type" value="Genomic_DNA"/>
</dbReference>
<dbReference type="GeneID" id="43582976"/>
<keyword evidence="13" id="KW-1185">Reference proteome</keyword>
<dbReference type="GO" id="GO:0005524">
    <property type="term" value="F:ATP binding"/>
    <property type="evidence" value="ECO:0007669"/>
    <property type="project" value="UniProtKB-KW"/>
</dbReference>
<proteinExistence type="inferred from homology"/>
<evidence type="ECO:0000256" key="7">
    <source>
        <dbReference type="ARBA" id="ARBA00022840"/>
    </source>
</evidence>
<feature type="transmembrane region" description="Helical" evidence="10">
    <location>
        <begin position="424"/>
        <end position="446"/>
    </location>
</feature>
<dbReference type="RefSeq" id="XP_031854767.1">
    <property type="nucleotide sequence ID" value="XM_031998876.1"/>
</dbReference>
<dbReference type="InterPro" id="IPR003593">
    <property type="entry name" value="AAA+_ATPase"/>
</dbReference>
<evidence type="ECO:0000256" key="8">
    <source>
        <dbReference type="ARBA" id="ARBA00022989"/>
    </source>
</evidence>
<dbReference type="PANTHER" id="PTHR19229">
    <property type="entry name" value="ATP-BINDING CASSETTE TRANSPORTER SUBFAMILY A ABCA"/>
    <property type="match status" value="1"/>
</dbReference>
<feature type="transmembrane region" description="Helical" evidence="10">
    <location>
        <begin position="1109"/>
        <end position="1138"/>
    </location>
</feature>
<accession>A0A5E8BVF8</accession>
<dbReference type="GO" id="GO:0016887">
    <property type="term" value="F:ATP hydrolysis activity"/>
    <property type="evidence" value="ECO:0007669"/>
    <property type="project" value="InterPro"/>
</dbReference>
<dbReference type="OrthoDB" id="8061355at2759"/>
<dbReference type="SUPFAM" id="SSF52540">
    <property type="entry name" value="P-loop containing nucleoside triphosphate hydrolases"/>
    <property type="match status" value="2"/>
</dbReference>
<evidence type="ECO:0000256" key="6">
    <source>
        <dbReference type="ARBA" id="ARBA00022741"/>
    </source>
</evidence>
<feature type="transmembrane region" description="Helical" evidence="10">
    <location>
        <begin position="1150"/>
        <end position="1174"/>
    </location>
</feature>
<dbReference type="Pfam" id="PF12698">
    <property type="entry name" value="ABC2_membrane_3"/>
    <property type="match status" value="2"/>
</dbReference>
<gene>
    <name evidence="12" type="ORF">SAPINGB_P004161</name>
</gene>
<comment type="similarity">
    <text evidence="2">Belongs to the ABC transporter superfamily. ABCA family.</text>
</comment>
<keyword evidence="8 10" id="KW-1133">Transmembrane helix</keyword>
<evidence type="ECO:0000313" key="13">
    <source>
        <dbReference type="Proteomes" id="UP000398389"/>
    </source>
</evidence>
<dbReference type="Pfam" id="PF00005">
    <property type="entry name" value="ABC_tran"/>
    <property type="match status" value="2"/>
</dbReference>
<dbReference type="InterPro" id="IPR013525">
    <property type="entry name" value="ABC2_TM"/>
</dbReference>
<feature type="transmembrane region" description="Helical" evidence="10">
    <location>
        <begin position="1006"/>
        <end position="1031"/>
    </location>
</feature>
<feature type="transmembrane region" description="Helical" evidence="10">
    <location>
        <begin position="1078"/>
        <end position="1097"/>
    </location>
</feature>
<dbReference type="GO" id="GO:0140359">
    <property type="term" value="F:ABC-type transporter activity"/>
    <property type="evidence" value="ECO:0007669"/>
    <property type="project" value="InterPro"/>
</dbReference>
<comment type="subcellular location">
    <subcellularLocation>
        <location evidence="1">Membrane</location>
        <topology evidence="1">Multi-pass membrane protein</topology>
    </subcellularLocation>
</comment>
<evidence type="ECO:0000256" key="5">
    <source>
        <dbReference type="ARBA" id="ARBA00022737"/>
    </source>
</evidence>
<name>A0A5E8BVF8_9ASCO</name>
<keyword evidence="4 10" id="KW-0812">Transmembrane</keyword>
<organism evidence="12 13">
    <name type="scientific">Magnusiomyces paraingens</name>
    <dbReference type="NCBI Taxonomy" id="2606893"/>
    <lineage>
        <taxon>Eukaryota</taxon>
        <taxon>Fungi</taxon>
        <taxon>Dikarya</taxon>
        <taxon>Ascomycota</taxon>
        <taxon>Saccharomycotina</taxon>
        <taxon>Dipodascomycetes</taxon>
        <taxon>Dipodascales</taxon>
        <taxon>Dipodascaceae</taxon>
        <taxon>Magnusiomyces</taxon>
    </lineage>
</organism>
<keyword evidence="3" id="KW-0813">Transport</keyword>
<dbReference type="SMART" id="SM00382">
    <property type="entry name" value="AAA"/>
    <property type="match status" value="2"/>
</dbReference>
<feature type="transmembrane region" description="Helical" evidence="10">
    <location>
        <begin position="349"/>
        <end position="369"/>
    </location>
</feature>
<dbReference type="InterPro" id="IPR027417">
    <property type="entry name" value="P-loop_NTPase"/>
</dbReference>
<evidence type="ECO:0000256" key="4">
    <source>
        <dbReference type="ARBA" id="ARBA00022692"/>
    </source>
</evidence>
<keyword evidence="9 10" id="KW-0472">Membrane</keyword>
<reference evidence="12 13" key="1">
    <citation type="submission" date="2019-09" db="EMBL/GenBank/DDBJ databases">
        <authorList>
            <person name="Brejova B."/>
        </authorList>
    </citation>
    <scope>NUCLEOTIDE SEQUENCE [LARGE SCALE GENOMIC DNA]</scope>
</reference>
<feature type="domain" description="ABC transporter" evidence="11">
    <location>
        <begin position="1233"/>
        <end position="1462"/>
    </location>
</feature>
<keyword evidence="5" id="KW-0677">Repeat</keyword>
<dbReference type="GO" id="GO:0016020">
    <property type="term" value="C:membrane"/>
    <property type="evidence" value="ECO:0007669"/>
    <property type="project" value="UniProtKB-SubCell"/>
</dbReference>
<feature type="transmembrane region" description="Helical" evidence="10">
    <location>
        <begin position="797"/>
        <end position="817"/>
    </location>
</feature>
<keyword evidence="6" id="KW-0547">Nucleotide-binding</keyword>
<dbReference type="GO" id="GO:0005319">
    <property type="term" value="F:lipid transporter activity"/>
    <property type="evidence" value="ECO:0007669"/>
    <property type="project" value="TreeGrafter"/>
</dbReference>
<dbReference type="InterPro" id="IPR017871">
    <property type="entry name" value="ABC_transporter-like_CS"/>
</dbReference>
<feature type="transmembrane region" description="Helical" evidence="10">
    <location>
        <begin position="322"/>
        <end position="343"/>
    </location>
</feature>
<evidence type="ECO:0000259" key="11">
    <source>
        <dbReference type="PROSITE" id="PS50893"/>
    </source>
</evidence>
<dbReference type="InterPro" id="IPR026082">
    <property type="entry name" value="ABCA"/>
</dbReference>
<feature type="domain" description="ABC transporter" evidence="11">
    <location>
        <begin position="467"/>
        <end position="695"/>
    </location>
</feature>
<feature type="transmembrane region" description="Helical" evidence="10">
    <location>
        <begin position="52"/>
        <end position="72"/>
    </location>
</feature>
<sequence>MSFVTLDCPSISSMDILTTQQTESLATTWPIRRRNQVRALCRKNLTLLYRSWWWTLLRAFIIPIVATFYMGIIKSLFYPTQNYGIASPNQSIISLPEAVGTMPIAYYSNDLSLASVSQMQAIMETATQNIPSSQLQLAASANDIFTICPQSIRGVSVCYGAIQWNEIDPESGIYNYTIRSSAGRTSINVLDKSTSIDKYILPLQLAIDNAIANTTTTANSIPFTSITNEENSRKRDQNYLNLVRNWVSPFMYIGLIGVVYQLAGFVAEERELGLTDLLDSMGSSSFSRITAYVFSYSAVYLASWIGNGILMYFLFFKHSNAAIPIVSAILNGAASVSWAILLGTLFKRAQMAGIISACASFVLALLTAVQTQAGDGPNSPAALYVLSFLFNPMSYSFMVQLMAINEGQYLPLNLFQHGYNNTTYPFVVFIAPIFQFFFYIALALIFDRFLYGKIRASKTLSNSENAIEISNLTKVYTSTNFQLKKSNFTAVDNLSLSIASNQIYSLLGANGSGKTTTLEMIAGIQKSTSGSIAFKPGTRLGICPQKNVLWENLTVAEHIRIWSEIKGVPVRHLPRITDLFIEKCGLVGKESTFSQNLSGGQQRKLQLAVMFTGGTNVCCIDEVSSGVDPHSRRLIWDILMMFKRTHTIILTTHFLDEADILSDHIAVLSKGVLQAQGSPMQLKESFGEGYRVFIDRAGTGQEESYSFPNAQAVIPYISELEQNNISYRVAGPELEDAFLKLARKDHDGISLEEIETKLVKQDSPSGSSVVQSKQIGFFVQLQAMILKRLIILMRSPFADIAYLLLPIIVGAACHSFLQHNEPTLVCNALSRYSDQTYTHPQNIDFNMPITSGLSTSDLKSFLTAQSSFQNITSNITNGIHYVNSFDNFYNYIKSNFSSVKPGGLSLDNGYTLAYQADSSDTSHSVFYASFMMNMLSNVLNNRTQTIVTSYSPFQNSWVVSTSKDLQFSIFFSLGMGIGPAFASLYPTFERLSKVRAMQYSNGLRVLPLWTAYILYYLVIMLILCDICLGIMASGLNTIYAAGHMYLCFLLFLISATLTSFIISLFVKSQLAAFATAAAYQAVGVLLYLMAFLSLQAFGDPTTLNSTLRVVYFAIASVSPIQSLLRSIFLSMNLFSVFCDDDNNIYPPAHLFAYGGPIMMLFLQCIVLFGILIWWESGSPLRDTWRRLKAFVSWRKNWMQFEDQEMGEFQAIPEEVLQEKNEIETNLERYADGLALKNVRREYSGKFVVDGVSFGVQRGECFALLGPNGAGKTTTFNMIRGEVTPTDGDIFVNGIPVVRNRALARTKLGVCPQFDAMDKMTVVEVLRFYARLRGIQGSKITIHRHIEELIVAVDLVRFRTRIAHKLSGGNKRKLSLAVALIGNPDVLLLDEPSTGMDAFAKRIMWRTLSKAAPGRSIVLTTHSMEEADALANRAGILARKMLAIGSVETLRAKYGNVIHVHLVCNNAPATSEAEMDVVVNVVLHMFPGATVEDRMYQGQIKLAIPTRRSADDAVSSNIYSQESMIGTSSAAANEVNQTHNSVADVFKVFENNKQLLGIQSYSVYPTRLEEVFLKLVGDYVDHNE</sequence>
<dbReference type="PROSITE" id="PS00211">
    <property type="entry name" value="ABC_TRANSPORTER_1"/>
    <property type="match status" value="2"/>
</dbReference>
<evidence type="ECO:0000256" key="10">
    <source>
        <dbReference type="SAM" id="Phobius"/>
    </source>
</evidence>
<evidence type="ECO:0000256" key="3">
    <source>
        <dbReference type="ARBA" id="ARBA00022448"/>
    </source>
</evidence>
<feature type="transmembrane region" description="Helical" evidence="10">
    <location>
        <begin position="965"/>
        <end position="985"/>
    </location>
</feature>
<dbReference type="CDD" id="cd03263">
    <property type="entry name" value="ABC_subfamily_A"/>
    <property type="match status" value="2"/>
</dbReference>
<feature type="transmembrane region" description="Helical" evidence="10">
    <location>
        <begin position="289"/>
        <end position="315"/>
    </location>
</feature>
<evidence type="ECO:0000256" key="2">
    <source>
        <dbReference type="ARBA" id="ARBA00008869"/>
    </source>
</evidence>
<evidence type="ECO:0000256" key="9">
    <source>
        <dbReference type="ARBA" id="ARBA00023136"/>
    </source>
</evidence>
<protein>
    <recommendedName>
        <fullName evidence="11">ABC transporter domain-containing protein</fullName>
    </recommendedName>
</protein>
<evidence type="ECO:0000256" key="1">
    <source>
        <dbReference type="ARBA" id="ARBA00004141"/>
    </source>
</evidence>
<keyword evidence="7" id="KW-0067">ATP-binding</keyword>
<feature type="transmembrane region" description="Helical" evidence="10">
    <location>
        <begin position="242"/>
        <end position="263"/>
    </location>
</feature>
<dbReference type="PROSITE" id="PS50893">
    <property type="entry name" value="ABC_TRANSPORTER_2"/>
    <property type="match status" value="2"/>
</dbReference>
<dbReference type="InterPro" id="IPR003439">
    <property type="entry name" value="ABC_transporter-like_ATP-bd"/>
</dbReference>
<dbReference type="PANTHER" id="PTHR19229:SF36">
    <property type="entry name" value="ATP-BINDING CASSETTE SUB-FAMILY A MEMBER 2"/>
    <property type="match status" value="1"/>
</dbReference>
<evidence type="ECO:0000313" key="12">
    <source>
        <dbReference type="EMBL" id="VVT54609.1"/>
    </source>
</evidence>